<evidence type="ECO:0000256" key="9">
    <source>
        <dbReference type="ARBA" id="ARBA00022777"/>
    </source>
</evidence>
<dbReference type="EMBL" id="AWQS01000080">
    <property type="protein sequence ID" value="EWT05872.1"/>
    <property type="molecule type" value="Genomic_DNA"/>
</dbReference>
<evidence type="ECO:0000256" key="4">
    <source>
        <dbReference type="ARBA" id="ARBA00011962"/>
    </source>
</evidence>
<evidence type="ECO:0000313" key="17">
    <source>
        <dbReference type="EMBL" id="EWT05872.1"/>
    </source>
</evidence>
<gene>
    <name evidence="17" type="ORF">N864_01630</name>
</gene>
<keyword evidence="18" id="KW-1185">Reference proteome</keyword>
<evidence type="ECO:0000256" key="7">
    <source>
        <dbReference type="ARBA" id="ARBA00022679"/>
    </source>
</evidence>
<dbReference type="RefSeq" id="WP_051518466.1">
    <property type="nucleotide sequence ID" value="NZ_AWQS01000080.1"/>
</dbReference>
<feature type="domain" description="Maltokinase N-terminal cap" evidence="16">
    <location>
        <begin position="21"/>
        <end position="108"/>
    </location>
</feature>
<dbReference type="OrthoDB" id="3787729at2"/>
<keyword evidence="11" id="KW-0320">Glycogen biosynthesis</keyword>
<evidence type="ECO:0000256" key="1">
    <source>
        <dbReference type="ARBA" id="ARBA00004964"/>
    </source>
</evidence>
<comment type="pathway">
    <text evidence="1">Glycan biosynthesis; glycogen biosynthesis.</text>
</comment>
<organism evidence="17 18">
    <name type="scientific">Intrasporangium chromatireducens Q5-1</name>
    <dbReference type="NCBI Taxonomy" id="584657"/>
    <lineage>
        <taxon>Bacteria</taxon>
        <taxon>Bacillati</taxon>
        <taxon>Actinomycetota</taxon>
        <taxon>Actinomycetes</taxon>
        <taxon>Micrococcales</taxon>
        <taxon>Intrasporangiaceae</taxon>
        <taxon>Intrasporangium</taxon>
    </lineage>
</organism>
<dbReference type="EC" id="2.7.1.175" evidence="4"/>
<evidence type="ECO:0000313" key="18">
    <source>
        <dbReference type="Proteomes" id="UP000019494"/>
    </source>
</evidence>
<evidence type="ECO:0000256" key="13">
    <source>
        <dbReference type="ARBA" id="ARBA00031251"/>
    </source>
</evidence>
<evidence type="ECO:0000256" key="10">
    <source>
        <dbReference type="ARBA" id="ARBA00022840"/>
    </source>
</evidence>
<comment type="catalytic activity">
    <reaction evidence="14">
        <text>D-maltose + ATP = alpha-maltose 1-phosphate + ADP + H(+)</text>
        <dbReference type="Rhea" id="RHEA:31915"/>
        <dbReference type="ChEBI" id="CHEBI:15378"/>
        <dbReference type="ChEBI" id="CHEBI:17306"/>
        <dbReference type="ChEBI" id="CHEBI:30616"/>
        <dbReference type="ChEBI" id="CHEBI:63576"/>
        <dbReference type="ChEBI" id="CHEBI:456216"/>
        <dbReference type="EC" id="2.7.1.175"/>
    </reaction>
</comment>
<dbReference type="Pfam" id="PF18085">
    <property type="entry name" value="Mak_N_cap"/>
    <property type="match status" value="1"/>
</dbReference>
<dbReference type="PATRIC" id="fig|584657.3.peg.2227"/>
<dbReference type="Pfam" id="PF01636">
    <property type="entry name" value="APH"/>
    <property type="match status" value="1"/>
</dbReference>
<keyword evidence="6" id="KW-0321">Glycogen metabolism</keyword>
<dbReference type="InterPro" id="IPR011009">
    <property type="entry name" value="Kinase-like_dom_sf"/>
</dbReference>
<dbReference type="GO" id="GO:0005978">
    <property type="term" value="P:glycogen biosynthetic process"/>
    <property type="evidence" value="ECO:0007669"/>
    <property type="project" value="UniProtKB-UniPathway"/>
</dbReference>
<evidence type="ECO:0000256" key="8">
    <source>
        <dbReference type="ARBA" id="ARBA00022741"/>
    </source>
</evidence>
<keyword evidence="12" id="KW-0119">Carbohydrate metabolism</keyword>
<evidence type="ECO:0000256" key="3">
    <source>
        <dbReference type="ARBA" id="ARBA00011245"/>
    </source>
</evidence>
<feature type="domain" description="Aminoglycoside phosphotransferase" evidence="15">
    <location>
        <begin position="202"/>
        <end position="362"/>
    </location>
</feature>
<dbReference type="InterPro" id="IPR040999">
    <property type="entry name" value="Mak_N_cap"/>
</dbReference>
<evidence type="ECO:0000256" key="6">
    <source>
        <dbReference type="ARBA" id="ARBA00022600"/>
    </source>
</evidence>
<name>W9GL70_9MICO</name>
<dbReference type="AlphaFoldDB" id="W9GL70"/>
<keyword evidence="8" id="KW-0547">Nucleotide-binding</keyword>
<protein>
    <recommendedName>
        <fullName evidence="5">Maltokinase</fullName>
        <ecNumber evidence="4">2.7.1.175</ecNumber>
    </recommendedName>
    <alternativeName>
        <fullName evidence="13">Maltose-1-phosphate synthase</fullName>
    </alternativeName>
</protein>
<dbReference type="InterPro" id="IPR002575">
    <property type="entry name" value="Aminoglycoside_PTrfase"/>
</dbReference>
<dbReference type="SUPFAM" id="SSF56112">
    <property type="entry name" value="Protein kinase-like (PK-like)"/>
    <property type="match status" value="1"/>
</dbReference>
<accession>W9GL70</accession>
<evidence type="ECO:0000256" key="2">
    <source>
        <dbReference type="ARBA" id="ARBA00006219"/>
    </source>
</evidence>
<evidence type="ECO:0000259" key="15">
    <source>
        <dbReference type="Pfam" id="PF01636"/>
    </source>
</evidence>
<evidence type="ECO:0000259" key="16">
    <source>
        <dbReference type="Pfam" id="PF18085"/>
    </source>
</evidence>
<reference evidence="18" key="1">
    <citation type="submission" date="2013-08" db="EMBL/GenBank/DDBJ databases">
        <title>Intrasporangium oryzae NRRL B-24470.</title>
        <authorList>
            <person name="Liu H."/>
            <person name="Wang G."/>
        </authorList>
    </citation>
    <scope>NUCLEOTIDE SEQUENCE [LARGE SCALE GENOMIC DNA]</scope>
    <source>
        <strain evidence="18">Q5-1</strain>
    </source>
</reference>
<keyword evidence="7 17" id="KW-0808">Transferase</keyword>
<dbReference type="GO" id="GO:0016301">
    <property type="term" value="F:kinase activity"/>
    <property type="evidence" value="ECO:0007669"/>
    <property type="project" value="UniProtKB-KW"/>
</dbReference>
<keyword evidence="9" id="KW-0418">Kinase</keyword>
<dbReference type="Gene3D" id="3.90.1200.10">
    <property type="match status" value="1"/>
</dbReference>
<evidence type="ECO:0000256" key="11">
    <source>
        <dbReference type="ARBA" id="ARBA00023056"/>
    </source>
</evidence>
<dbReference type="GO" id="GO:0005524">
    <property type="term" value="F:ATP binding"/>
    <property type="evidence" value="ECO:0007669"/>
    <property type="project" value="UniProtKB-KW"/>
</dbReference>
<evidence type="ECO:0000256" key="14">
    <source>
        <dbReference type="ARBA" id="ARBA00049067"/>
    </source>
</evidence>
<proteinExistence type="inferred from homology"/>
<dbReference type="Proteomes" id="UP000019494">
    <property type="component" value="Unassembled WGS sequence"/>
</dbReference>
<dbReference type="UniPathway" id="UPA00164"/>
<comment type="subunit">
    <text evidence="3">Monomer.</text>
</comment>
<comment type="caution">
    <text evidence="17">The sequence shown here is derived from an EMBL/GenBank/DDBJ whole genome shotgun (WGS) entry which is preliminary data.</text>
</comment>
<evidence type="ECO:0000256" key="12">
    <source>
        <dbReference type="ARBA" id="ARBA00023277"/>
    </source>
</evidence>
<sequence>MAIIHHGARLEPSKIELVTGWVEGQRWYAGKGRTPRLRRVGGFRLEDPDGEVGMETLLLLDETASPPVVYQVPLTYRGAPLAGADRALVGTTEHSVLGPRWVYDAPHDPVYARSLVATILSSADTEDAEASVGSNVLAHGHATGQLGCTVVTSSVLTGEQSNTSVICQMEAGDGTAAQPLIVKVFRTLQEGDNPDVVVQSALTQAGSTRVPTSAGHLSGAWDSPDGSRTEHGHLAFAQEFIPGVEDAWRVALVAAAAGSDFAERARDLGAVTAEIHRDLASRLGTEEADRGARERLVAELESRYAAAADTVPGLAERRPAAVAALRGVLDVPWPRLQRIHGDYHLGQVLDVPDRGWVVLDFEGEPLRPLAERNLPDLPERDIAGMLRSFDYAAGSVRLADPSVDATNWAAACRESFLTGYASVAGPHDDARLALVRALELDKALYEVVYEARNRPTWLPIPLAAIHRLLDDLEDKERT</sequence>
<comment type="similarity">
    <text evidence="2">Belongs to the aminoglycoside phosphotransferase family.</text>
</comment>
<evidence type="ECO:0000256" key="5">
    <source>
        <dbReference type="ARBA" id="ARBA00013882"/>
    </source>
</evidence>
<keyword evidence="10" id="KW-0067">ATP-binding</keyword>